<feature type="domain" description="Sulfotransferase" evidence="3">
    <location>
        <begin position="25"/>
        <end position="184"/>
    </location>
</feature>
<name>A0A7J7JE54_BUGNE</name>
<comment type="similarity">
    <text evidence="1">Belongs to the sulfotransferase 1 family.</text>
</comment>
<dbReference type="AlphaFoldDB" id="A0A7J7JE54"/>
<evidence type="ECO:0000256" key="2">
    <source>
        <dbReference type="ARBA" id="ARBA00022679"/>
    </source>
</evidence>
<dbReference type="InterPro" id="IPR000863">
    <property type="entry name" value="Sulfotransferase_dom"/>
</dbReference>
<dbReference type="InterPro" id="IPR027417">
    <property type="entry name" value="P-loop_NTPase"/>
</dbReference>
<evidence type="ECO:0000313" key="5">
    <source>
        <dbReference type="Proteomes" id="UP000593567"/>
    </source>
</evidence>
<keyword evidence="2" id="KW-0808">Transferase</keyword>
<evidence type="ECO:0000256" key="1">
    <source>
        <dbReference type="ARBA" id="ARBA00005771"/>
    </source>
</evidence>
<accession>A0A7J7JE54</accession>
<dbReference type="OrthoDB" id="6146345at2759"/>
<evidence type="ECO:0000259" key="3">
    <source>
        <dbReference type="Pfam" id="PF00685"/>
    </source>
</evidence>
<dbReference type="PANTHER" id="PTHR11783">
    <property type="entry name" value="SULFOTRANSFERASE SULT"/>
    <property type="match status" value="1"/>
</dbReference>
<reference evidence="4" key="1">
    <citation type="submission" date="2020-06" db="EMBL/GenBank/DDBJ databases">
        <title>Draft genome of Bugula neritina, a colonial animal packing powerful symbionts and potential medicines.</title>
        <authorList>
            <person name="Rayko M."/>
        </authorList>
    </citation>
    <scope>NUCLEOTIDE SEQUENCE [LARGE SCALE GENOMIC DNA]</scope>
    <source>
        <strain evidence="4">Kwan_BN1</strain>
    </source>
</reference>
<evidence type="ECO:0000313" key="4">
    <source>
        <dbReference type="EMBL" id="KAF6023906.1"/>
    </source>
</evidence>
<proteinExistence type="inferred from homology"/>
<comment type="caution">
    <text evidence="4">The sequence shown here is derived from an EMBL/GenBank/DDBJ whole genome shotgun (WGS) entry which is preliminary data.</text>
</comment>
<dbReference type="GO" id="GO:0008146">
    <property type="term" value="F:sulfotransferase activity"/>
    <property type="evidence" value="ECO:0007669"/>
    <property type="project" value="InterPro"/>
</dbReference>
<dbReference type="Pfam" id="PF00685">
    <property type="entry name" value="Sulfotransfer_1"/>
    <property type="match status" value="1"/>
</dbReference>
<dbReference type="EMBL" id="VXIV02002650">
    <property type="protein sequence ID" value="KAF6023906.1"/>
    <property type="molecule type" value="Genomic_DNA"/>
</dbReference>
<sequence>MMGSKDDKQTFKEIVEQLNAYKWRDEDFLLVSYPKNGAHLVWEIMTMLLKGSAEYTTISKIGCMLDFCPVNRADREFPSPRVLNTHYRTDVLPAEFRKGKTVVVMRNPKDVAVSFYFHMSKLLNKMIPDHEIGTMFNQMTLEEFVAGPLWSNEQPFGSYFDFIEYMWSLRTRSNVLIVFFEEIKLVRCIKVSLCNDIMNMKNVHTHQY</sequence>
<gene>
    <name evidence="4" type="ORF">EB796_017793</name>
</gene>
<keyword evidence="5" id="KW-1185">Reference proteome</keyword>
<dbReference type="SUPFAM" id="SSF52540">
    <property type="entry name" value="P-loop containing nucleoside triphosphate hydrolases"/>
    <property type="match status" value="1"/>
</dbReference>
<organism evidence="4 5">
    <name type="scientific">Bugula neritina</name>
    <name type="common">Brown bryozoan</name>
    <name type="synonym">Sertularia neritina</name>
    <dbReference type="NCBI Taxonomy" id="10212"/>
    <lineage>
        <taxon>Eukaryota</taxon>
        <taxon>Metazoa</taxon>
        <taxon>Spiralia</taxon>
        <taxon>Lophotrochozoa</taxon>
        <taxon>Bryozoa</taxon>
        <taxon>Gymnolaemata</taxon>
        <taxon>Cheilostomatida</taxon>
        <taxon>Flustrina</taxon>
        <taxon>Buguloidea</taxon>
        <taxon>Bugulidae</taxon>
        <taxon>Bugula</taxon>
    </lineage>
</organism>
<dbReference type="Proteomes" id="UP000593567">
    <property type="component" value="Unassembled WGS sequence"/>
</dbReference>
<dbReference type="Gene3D" id="3.40.50.300">
    <property type="entry name" value="P-loop containing nucleotide triphosphate hydrolases"/>
    <property type="match status" value="1"/>
</dbReference>
<protein>
    <recommendedName>
        <fullName evidence="3">Sulfotransferase domain-containing protein</fullName>
    </recommendedName>
</protein>